<dbReference type="RefSeq" id="WP_097128885.1">
    <property type="nucleotide sequence ID" value="NZ_OCMT01000001.1"/>
</dbReference>
<gene>
    <name evidence="2" type="ORF">SAMN06297358_0772</name>
</gene>
<dbReference type="PROSITE" id="PS51186">
    <property type="entry name" value="GNAT"/>
    <property type="match status" value="1"/>
</dbReference>
<dbReference type="InterPro" id="IPR027365">
    <property type="entry name" value="GNAT_acetyltra_YdfB-like"/>
</dbReference>
<dbReference type="Proteomes" id="UP000219281">
    <property type="component" value="Unassembled WGS sequence"/>
</dbReference>
<dbReference type="InterPro" id="IPR013653">
    <property type="entry name" value="GCN5-like_dom"/>
</dbReference>
<evidence type="ECO:0000259" key="1">
    <source>
        <dbReference type="PROSITE" id="PS51186"/>
    </source>
</evidence>
<evidence type="ECO:0000313" key="2">
    <source>
        <dbReference type="EMBL" id="SOD12640.1"/>
    </source>
</evidence>
<organism evidence="2 3">
    <name type="scientific">Pedobacter xixiisoli</name>
    <dbReference type="NCBI Taxonomy" id="1476464"/>
    <lineage>
        <taxon>Bacteria</taxon>
        <taxon>Pseudomonadati</taxon>
        <taxon>Bacteroidota</taxon>
        <taxon>Sphingobacteriia</taxon>
        <taxon>Sphingobacteriales</taxon>
        <taxon>Sphingobacteriaceae</taxon>
        <taxon>Pedobacter</taxon>
    </lineage>
</organism>
<keyword evidence="3" id="KW-1185">Reference proteome</keyword>
<dbReference type="PANTHER" id="PTHR31143">
    <property type="match status" value="1"/>
</dbReference>
<dbReference type="Pfam" id="PF08445">
    <property type="entry name" value="FR47"/>
    <property type="match status" value="1"/>
</dbReference>
<proteinExistence type="predicted"/>
<dbReference type="InterPro" id="IPR000182">
    <property type="entry name" value="GNAT_dom"/>
</dbReference>
<dbReference type="CDD" id="cd04301">
    <property type="entry name" value="NAT_SF"/>
    <property type="match status" value="1"/>
</dbReference>
<reference evidence="3" key="1">
    <citation type="submission" date="2017-09" db="EMBL/GenBank/DDBJ databases">
        <authorList>
            <person name="Varghese N."/>
            <person name="Submissions S."/>
        </authorList>
    </citation>
    <scope>NUCLEOTIDE SEQUENCE [LARGE SCALE GENOMIC DNA]</scope>
    <source>
        <strain evidence="3">CGMCC 1.12803</strain>
    </source>
</reference>
<protein>
    <submittedName>
        <fullName evidence="2">FR47-like protein</fullName>
    </submittedName>
</protein>
<dbReference type="GO" id="GO:0016747">
    <property type="term" value="F:acyltransferase activity, transferring groups other than amino-acyl groups"/>
    <property type="evidence" value="ECO:0007669"/>
    <property type="project" value="InterPro"/>
</dbReference>
<dbReference type="InterPro" id="IPR016181">
    <property type="entry name" value="Acyl_CoA_acyltransferase"/>
</dbReference>
<dbReference type="OrthoDB" id="9797456at2"/>
<sequence>MTTKYPRLDQTIINKLDNPVWSSLAETHQQHCLNLGGFRFFNPEYCPFGTFLEQKVDLKALEDYAELANKFFVVGNKPDARPENIKLVGELVCDQMLLLQHASVDFKDEIVLLNENHQKELTDLVTLVMPGYYRSKTSLLGNYYGIFKDNKLVAVTGERMAINGATEVSAVVTHPQHLGNGYAKQLVAHVANGILNEEKLPFLHVAATNMGAIKLYEKLGFTFRRKISFWNYEKL</sequence>
<dbReference type="EMBL" id="OCMT01000001">
    <property type="protein sequence ID" value="SOD12640.1"/>
    <property type="molecule type" value="Genomic_DNA"/>
</dbReference>
<evidence type="ECO:0000313" key="3">
    <source>
        <dbReference type="Proteomes" id="UP000219281"/>
    </source>
</evidence>
<dbReference type="SUPFAM" id="SSF55729">
    <property type="entry name" value="Acyl-CoA N-acyltransferases (Nat)"/>
    <property type="match status" value="1"/>
</dbReference>
<dbReference type="Gene3D" id="3.40.630.30">
    <property type="match status" value="1"/>
</dbReference>
<feature type="domain" description="N-acetyltransferase" evidence="1">
    <location>
        <begin position="97"/>
        <end position="235"/>
    </location>
</feature>
<name>A0A285ZSK2_9SPHI</name>
<dbReference type="PANTHER" id="PTHR31143:SF2">
    <property type="entry name" value="FR47-LIKE DOMAIN-CONTAINING PROTEIN-RELATED"/>
    <property type="match status" value="1"/>
</dbReference>
<accession>A0A285ZSK2</accession>
<dbReference type="AlphaFoldDB" id="A0A285ZSK2"/>